<evidence type="ECO:0008006" key="3">
    <source>
        <dbReference type="Google" id="ProtNLM"/>
    </source>
</evidence>
<comment type="caution">
    <text evidence="1">The sequence shown here is derived from an EMBL/GenBank/DDBJ whole genome shotgun (WGS) entry which is preliminary data.</text>
</comment>
<accession>A0A5C6MMI0</accession>
<reference evidence="1 2" key="1">
    <citation type="submission" date="2019-04" db="EMBL/GenBank/DDBJ databases">
        <title>Chromosome genome assembly for Takifugu flavidus.</title>
        <authorList>
            <person name="Xiao S."/>
        </authorList>
    </citation>
    <scope>NUCLEOTIDE SEQUENCE [LARGE SCALE GENOMIC DNA]</scope>
    <source>
        <strain evidence="1">HTHZ2018</strain>
        <tissue evidence="1">Muscle</tissue>
    </source>
</reference>
<protein>
    <recommendedName>
        <fullName evidence="3">PB1 domain-containing protein</fullName>
    </recommendedName>
</protein>
<organism evidence="1 2">
    <name type="scientific">Takifugu flavidus</name>
    <name type="common">sansaifugu</name>
    <dbReference type="NCBI Taxonomy" id="433684"/>
    <lineage>
        <taxon>Eukaryota</taxon>
        <taxon>Metazoa</taxon>
        <taxon>Chordata</taxon>
        <taxon>Craniata</taxon>
        <taxon>Vertebrata</taxon>
        <taxon>Euteleostomi</taxon>
        <taxon>Actinopterygii</taxon>
        <taxon>Neopterygii</taxon>
        <taxon>Teleostei</taxon>
        <taxon>Neoteleostei</taxon>
        <taxon>Acanthomorphata</taxon>
        <taxon>Eupercaria</taxon>
        <taxon>Tetraodontiformes</taxon>
        <taxon>Tetradontoidea</taxon>
        <taxon>Tetraodontidae</taxon>
        <taxon>Takifugu</taxon>
    </lineage>
</organism>
<name>A0A5C6MMI0_9TELE</name>
<dbReference type="AlphaFoldDB" id="A0A5C6MMI0"/>
<proteinExistence type="predicted"/>
<sequence length="132" mass="15060">MLLKVKDQNTKKYVRLISGFTFWDFIAQVKSKFGLPDATELDVFDETNTVVEEDIFSELIEASPDLCLTVRDRIPDRALDCDMASLLLLLHLPPPTAGQKRTKISPSDAVDKMLGFHKLCITFVIQFFYYPV</sequence>
<evidence type="ECO:0000313" key="1">
    <source>
        <dbReference type="EMBL" id="TWW56356.1"/>
    </source>
</evidence>
<keyword evidence="2" id="KW-1185">Reference proteome</keyword>
<evidence type="ECO:0000313" key="2">
    <source>
        <dbReference type="Proteomes" id="UP000324091"/>
    </source>
</evidence>
<gene>
    <name evidence="1" type="ORF">D4764_08G0003430</name>
</gene>
<dbReference type="EMBL" id="RHFK02000021">
    <property type="protein sequence ID" value="TWW56356.1"/>
    <property type="molecule type" value="Genomic_DNA"/>
</dbReference>
<dbReference type="Proteomes" id="UP000324091">
    <property type="component" value="Chromosome 8"/>
</dbReference>